<evidence type="ECO:0000259" key="1">
    <source>
        <dbReference type="Pfam" id="PF00723"/>
    </source>
</evidence>
<evidence type="ECO:0000259" key="2">
    <source>
        <dbReference type="Pfam" id="PF19291"/>
    </source>
</evidence>
<dbReference type="Pfam" id="PF00723">
    <property type="entry name" value="Glyco_hydro_15"/>
    <property type="match status" value="1"/>
</dbReference>
<protein>
    <submittedName>
        <fullName evidence="3">Glycoside hydrolase family 15 protein</fullName>
    </submittedName>
</protein>
<dbReference type="InterPro" id="IPR012341">
    <property type="entry name" value="6hp_glycosidase-like_sf"/>
</dbReference>
<dbReference type="GO" id="GO:0004553">
    <property type="term" value="F:hydrolase activity, hydrolyzing O-glycosyl compounds"/>
    <property type="evidence" value="ECO:0007669"/>
    <property type="project" value="TreeGrafter"/>
</dbReference>
<dbReference type="GO" id="GO:0005975">
    <property type="term" value="P:carbohydrate metabolic process"/>
    <property type="evidence" value="ECO:0007669"/>
    <property type="project" value="InterPro"/>
</dbReference>
<dbReference type="Gene3D" id="1.50.10.10">
    <property type="match status" value="1"/>
</dbReference>
<dbReference type="OrthoDB" id="3902805at2"/>
<feature type="domain" description="Trehalase-like N-terminal" evidence="2">
    <location>
        <begin position="3"/>
        <end position="141"/>
    </location>
</feature>
<dbReference type="RefSeq" id="WP_149619825.1">
    <property type="nucleotide sequence ID" value="NZ_VOBL01000011.1"/>
</dbReference>
<dbReference type="PANTHER" id="PTHR31616">
    <property type="entry name" value="TREHALASE"/>
    <property type="match status" value="1"/>
</dbReference>
<dbReference type="EMBL" id="VOBL01000011">
    <property type="protein sequence ID" value="KAA0976236.1"/>
    <property type="molecule type" value="Genomic_DNA"/>
</dbReference>
<evidence type="ECO:0000313" key="3">
    <source>
        <dbReference type="EMBL" id="KAA0976236.1"/>
    </source>
</evidence>
<keyword evidence="3" id="KW-0378">Hydrolase</keyword>
<feature type="domain" description="GH15-like" evidence="1">
    <location>
        <begin position="229"/>
        <end position="592"/>
    </location>
</feature>
<accession>A0A5B0EC48</accession>
<sequence>MRLAGHMGTFIEDYALLSNQRTAALVSKQGSVDWFCVPRFDSGSVFTAMLGGPENGRWLLAPVDGEVVSRNYLDSSFVLRTLWASDTGQVLVTDFMPMGDPASSIMRRVEGLSGTMTFEHELVMRYGYGKVPPWVRRNFDPVQGTESLVAVAGPNAAVLHAARLPKASHHTHRDTFEVRAGDVYDFEFNCYPGEAAIPAASDVGLAMTQTARIWQDWAAKIPQHESHDALVRRSLLVLKALTHRETGGIVAAPTTSLPEFFGGERNWDYRFCWLRDAAMTLQVMMTHGYEEAALRWRDWLLRAIAGDHENLQIMYGVGGERELPEKILQHLGGYGGAKPVRIGNAAVHQYQGDVVGEVMVALDDLRTMGAREDHFSWPLQKALLKYVLNNLKRKDHGLWEMRGTPQYFTHSRVMMWAALDAGVRAVTHHGQAGDPQRWERARDELREEILTKGFNQDLDSFTQTYATTEVDASLLVLAQVGFVDYADPRMLGTVAQLEKDLIDEHGYIRRYRTEASGDGLPPGEFPFLVCTCWLVEQYAHSGRLEDAKRLFAKLAAIVNDVGLIAEEFDPVSGHMAGNFPQALSHLGLIRAADAIAEAEGTRPYRARSGPH</sequence>
<organism evidence="3 4">
    <name type="scientific">Paeniglutamicibacter gangotriensis</name>
    <dbReference type="NCBI Taxonomy" id="254787"/>
    <lineage>
        <taxon>Bacteria</taxon>
        <taxon>Bacillati</taxon>
        <taxon>Actinomycetota</taxon>
        <taxon>Actinomycetes</taxon>
        <taxon>Micrococcales</taxon>
        <taxon>Micrococcaceae</taxon>
        <taxon>Paeniglutamicibacter</taxon>
    </lineage>
</organism>
<dbReference type="InterPro" id="IPR045582">
    <property type="entry name" value="Trehalase-like_N"/>
</dbReference>
<dbReference type="PANTHER" id="PTHR31616:SF0">
    <property type="entry name" value="GLUCAN 1,4-ALPHA-GLUCOSIDASE"/>
    <property type="match status" value="1"/>
</dbReference>
<dbReference type="AlphaFoldDB" id="A0A5B0EC48"/>
<comment type="caution">
    <text evidence="3">The sequence shown here is derived from an EMBL/GenBank/DDBJ whole genome shotgun (WGS) entry which is preliminary data.</text>
</comment>
<dbReference type="Pfam" id="PF19291">
    <property type="entry name" value="TREH_N"/>
    <property type="match status" value="1"/>
</dbReference>
<reference evidence="3 4" key="1">
    <citation type="submission" date="2019-07" db="EMBL/GenBank/DDBJ databases">
        <title>Analysis of the biochemical properties, biological activity and biotechnological potential of siderophores and biosurfactants produced by Antarctic psychrotolerant bacteria.</title>
        <authorList>
            <person name="Styczynski M."/>
            <person name="Krucon T."/>
            <person name="Decewicz P."/>
            <person name="Dziewit L."/>
        </authorList>
    </citation>
    <scope>NUCLEOTIDE SEQUENCE [LARGE SCALE GENOMIC DNA]</scope>
    <source>
        <strain evidence="3 4">ANT_H27</strain>
    </source>
</reference>
<dbReference type="SUPFAM" id="SSF48208">
    <property type="entry name" value="Six-hairpin glycosidases"/>
    <property type="match status" value="1"/>
</dbReference>
<gene>
    <name evidence="3" type="ORF">FQ154_11620</name>
</gene>
<dbReference type="InterPro" id="IPR008928">
    <property type="entry name" value="6-hairpin_glycosidase_sf"/>
</dbReference>
<proteinExistence type="predicted"/>
<dbReference type="Proteomes" id="UP000323856">
    <property type="component" value="Unassembled WGS sequence"/>
</dbReference>
<name>A0A5B0EC48_9MICC</name>
<dbReference type="InterPro" id="IPR011613">
    <property type="entry name" value="GH15-like"/>
</dbReference>
<evidence type="ECO:0000313" key="4">
    <source>
        <dbReference type="Proteomes" id="UP000323856"/>
    </source>
</evidence>